<evidence type="ECO:0000313" key="5">
    <source>
        <dbReference type="EMBL" id="KHM52663.1"/>
    </source>
</evidence>
<dbReference type="Proteomes" id="UP000030993">
    <property type="component" value="Unassembled WGS sequence"/>
</dbReference>
<dbReference type="PANTHER" id="PTHR43792:SF8">
    <property type="entry name" value="[RIBOSOMAL PROTEIN US5]-ALANINE N-ACETYLTRANSFERASE"/>
    <property type="match status" value="1"/>
</dbReference>
<gene>
    <name evidence="5" type="ORF">NZ47_03425</name>
</gene>
<evidence type="ECO:0000256" key="2">
    <source>
        <dbReference type="ARBA" id="ARBA00023315"/>
    </source>
</evidence>
<keyword evidence="2" id="KW-0012">Acyltransferase</keyword>
<evidence type="ECO:0000256" key="1">
    <source>
        <dbReference type="ARBA" id="ARBA00022679"/>
    </source>
</evidence>
<dbReference type="GO" id="GO:0016747">
    <property type="term" value="F:acyltransferase activity, transferring groups other than amino-acyl groups"/>
    <property type="evidence" value="ECO:0007669"/>
    <property type="project" value="InterPro"/>
</dbReference>
<dbReference type="AlphaFoldDB" id="A0A0B2K174"/>
<dbReference type="PROSITE" id="PS51186">
    <property type="entry name" value="GNAT"/>
    <property type="match status" value="1"/>
</dbReference>
<reference evidence="5 6" key="1">
    <citation type="journal article" date="2013" name="PLoS ONE">
        <title>Identification and characterization of three novel lipases belonging to families II and V from Anaerovibrio lipolyticus 5ST.</title>
        <authorList>
            <person name="Prive F."/>
            <person name="Kaderbhai N.N."/>
            <person name="Girdwood S."/>
            <person name="Worgan H.J."/>
            <person name="Pinloche E."/>
            <person name="Scollan N.D."/>
            <person name="Huws S.A."/>
            <person name="Newbold C.J."/>
        </authorList>
    </citation>
    <scope>NUCLEOTIDE SEQUENCE [LARGE SCALE GENOMIC DNA]</scope>
    <source>
        <strain evidence="5 6">5S</strain>
    </source>
</reference>
<dbReference type="InterPro" id="IPR000182">
    <property type="entry name" value="GNAT_dom"/>
</dbReference>
<comment type="similarity">
    <text evidence="3">Belongs to the acetyltransferase family. RimJ subfamily.</text>
</comment>
<dbReference type="InterPro" id="IPR051531">
    <property type="entry name" value="N-acetyltransferase"/>
</dbReference>
<evidence type="ECO:0000259" key="4">
    <source>
        <dbReference type="PROSITE" id="PS51186"/>
    </source>
</evidence>
<protein>
    <recommendedName>
        <fullName evidence="4">N-acetyltransferase domain-containing protein</fullName>
    </recommendedName>
</protein>
<sequence length="182" mass="20656">MLTNVRLSTGGVLLRQVVLSDCTPSYVSWLEDPEVNQYLETRWTEQTLESVRSFVQSQLGSENSILFAIMLEDDGRHIGNIKLGPINEHHHYADISYFIGDKSMWGKGIATKAINLVCGYGISDMNLHRIEAGTYAKAIGSQRALEKNGFIKEAVFRKQVITNNGYEDVYRYGLLMDEYKRL</sequence>
<keyword evidence="6" id="KW-1185">Reference proteome</keyword>
<comment type="caution">
    <text evidence="5">The sequence shown here is derived from an EMBL/GenBank/DDBJ whole genome shotgun (WGS) entry which is preliminary data.</text>
</comment>
<keyword evidence="1" id="KW-0808">Transferase</keyword>
<dbReference type="SUPFAM" id="SSF55729">
    <property type="entry name" value="Acyl-CoA N-acyltransferases (Nat)"/>
    <property type="match status" value="1"/>
</dbReference>
<organism evidence="5 6">
    <name type="scientific">Anaerovibrio lipolyticus</name>
    <dbReference type="NCBI Taxonomy" id="82374"/>
    <lineage>
        <taxon>Bacteria</taxon>
        <taxon>Bacillati</taxon>
        <taxon>Bacillota</taxon>
        <taxon>Negativicutes</taxon>
        <taxon>Selenomonadales</taxon>
        <taxon>Selenomonadaceae</taxon>
        <taxon>Anaerovibrio</taxon>
    </lineage>
</organism>
<evidence type="ECO:0000313" key="6">
    <source>
        <dbReference type="Proteomes" id="UP000030993"/>
    </source>
</evidence>
<dbReference type="CDD" id="cd04301">
    <property type="entry name" value="NAT_SF"/>
    <property type="match status" value="1"/>
</dbReference>
<dbReference type="PANTHER" id="PTHR43792">
    <property type="entry name" value="GNAT FAMILY, PUTATIVE (AFU_ORTHOLOGUE AFUA_3G00765)-RELATED-RELATED"/>
    <property type="match status" value="1"/>
</dbReference>
<dbReference type="RefSeq" id="WP_039206462.1">
    <property type="nucleotide sequence ID" value="NZ_JSCE01000069.1"/>
</dbReference>
<dbReference type="EMBL" id="JSCE01000069">
    <property type="protein sequence ID" value="KHM52663.1"/>
    <property type="molecule type" value="Genomic_DNA"/>
</dbReference>
<dbReference type="Pfam" id="PF13302">
    <property type="entry name" value="Acetyltransf_3"/>
    <property type="match status" value="1"/>
</dbReference>
<name>A0A0B2K174_9FIRM</name>
<feature type="domain" description="N-acetyltransferase" evidence="4">
    <location>
        <begin position="17"/>
        <end position="177"/>
    </location>
</feature>
<dbReference type="STRING" id="82374.NZ47_03425"/>
<dbReference type="Gene3D" id="3.40.630.30">
    <property type="match status" value="1"/>
</dbReference>
<proteinExistence type="inferred from homology"/>
<accession>A0A0B2K174</accession>
<dbReference type="InterPro" id="IPR016181">
    <property type="entry name" value="Acyl_CoA_acyltransferase"/>
</dbReference>
<evidence type="ECO:0000256" key="3">
    <source>
        <dbReference type="ARBA" id="ARBA00038502"/>
    </source>
</evidence>